<reference evidence="12" key="1">
    <citation type="journal article" date="2020" name="mSystems">
        <title>Genome- and Community-Level Interaction Insights into Carbon Utilization and Element Cycling Functions of Hydrothermarchaeota in Hydrothermal Sediment.</title>
        <authorList>
            <person name="Zhou Z."/>
            <person name="Liu Y."/>
            <person name="Xu W."/>
            <person name="Pan J."/>
            <person name="Luo Z.H."/>
            <person name="Li M."/>
        </authorList>
    </citation>
    <scope>NUCLEOTIDE SEQUENCE [LARGE SCALE GENOMIC DNA]</scope>
    <source>
        <strain evidence="12">SpSt-106</strain>
    </source>
</reference>
<dbReference type="PANTHER" id="PTHR11228:SF7">
    <property type="entry name" value="PQQA PEPTIDE CYCLASE"/>
    <property type="match status" value="1"/>
</dbReference>
<dbReference type="InterPro" id="IPR017200">
    <property type="entry name" value="PqqE-like"/>
</dbReference>
<dbReference type="InterPro" id="IPR050377">
    <property type="entry name" value="Radical_SAM_PqqE_MftC-like"/>
</dbReference>
<gene>
    <name evidence="12" type="ORF">ENM15_06735</name>
</gene>
<evidence type="ECO:0000256" key="7">
    <source>
        <dbReference type="ARBA" id="ARBA00023239"/>
    </source>
</evidence>
<dbReference type="AlphaFoldDB" id="A0A7V5XHD4"/>
<dbReference type="InterPro" id="IPR034479">
    <property type="entry name" value="AhbC-like"/>
</dbReference>
<dbReference type="InterPro" id="IPR058240">
    <property type="entry name" value="rSAM_sf"/>
</dbReference>
<dbReference type="PANTHER" id="PTHR11228">
    <property type="entry name" value="RADICAL SAM DOMAIN PROTEIN"/>
    <property type="match status" value="1"/>
</dbReference>
<dbReference type="Gene3D" id="3.20.20.70">
    <property type="entry name" value="Aldolase class I"/>
    <property type="match status" value="1"/>
</dbReference>
<dbReference type="PIRSF" id="PIRSF037420">
    <property type="entry name" value="PQQ_syn_pqqE"/>
    <property type="match status" value="1"/>
</dbReference>
<evidence type="ECO:0000256" key="2">
    <source>
        <dbReference type="ARBA" id="ARBA00022485"/>
    </source>
</evidence>
<dbReference type="GO" id="GO:0051539">
    <property type="term" value="F:4 iron, 4 sulfur cluster binding"/>
    <property type="evidence" value="ECO:0007669"/>
    <property type="project" value="UniProtKB-KW"/>
</dbReference>
<name>A0A7V5XHD4_9BACT</name>
<feature type="domain" description="Radical SAM core" evidence="11">
    <location>
        <begin position="26"/>
        <end position="236"/>
    </location>
</feature>
<dbReference type="InterPro" id="IPR007197">
    <property type="entry name" value="rSAM"/>
</dbReference>
<dbReference type="SFLD" id="SFLDG01067">
    <property type="entry name" value="SPASM/twitch_domain_containing"/>
    <property type="match status" value="1"/>
</dbReference>
<proteinExistence type="inferred from homology"/>
<evidence type="ECO:0000256" key="4">
    <source>
        <dbReference type="ARBA" id="ARBA00022723"/>
    </source>
</evidence>
<dbReference type="GO" id="GO:0006783">
    <property type="term" value="P:heme biosynthetic process"/>
    <property type="evidence" value="ECO:0007669"/>
    <property type="project" value="TreeGrafter"/>
</dbReference>
<dbReference type="FunFam" id="3.20.20.70:FF:000188">
    <property type="entry name" value="Mycofactocin radical SAM maturase MftC"/>
    <property type="match status" value="1"/>
</dbReference>
<evidence type="ECO:0000313" key="12">
    <source>
        <dbReference type="EMBL" id="HHQ16490.1"/>
    </source>
</evidence>
<keyword evidence="6" id="KW-0411">Iron-sulfur</keyword>
<dbReference type="InterPro" id="IPR006638">
    <property type="entry name" value="Elp3/MiaA/NifB-like_rSAM"/>
</dbReference>
<dbReference type="EMBL" id="DRWR01000113">
    <property type="protein sequence ID" value="HHQ16490.1"/>
    <property type="molecule type" value="Genomic_DNA"/>
</dbReference>
<sequence length="389" mass="44083">MISVSKLYCSAIEALDHIRYGKTSLKNKRPVVVWNVTKACNLRCIHCYAKADNKRAPDELTTEEGYKLLEDLAQFGSPVILFSGGEPLVRPDILDLIYKAVNLGLRTVISTNGVLIDDSLAKELKKLGVSYVGISLDGWEEVHDKFRGVKGAFEKVISAVSACKKENLKVGLRFTMSKLNAKEIPKIFDLVEELKIPRICFYHLVYSGRGSKLIDQDLTHEETRYWVDYIINKTKELHDKNLKVEVLTVDNHADGPYLYLRMKKEGHPKAEEVYELLKINGGNNSGVGIGCVSWDGFVYADQFWRSYTFGNVRERPFSEIWMDTSNPLMARLKEKKKYVKGRCAKCKFLDLCAGNFRARAEAVTGDMWAPDPACYLTDEEIGISENKNE</sequence>
<dbReference type="CDD" id="cd01335">
    <property type="entry name" value="Radical_SAM"/>
    <property type="match status" value="1"/>
</dbReference>
<evidence type="ECO:0000256" key="8">
    <source>
        <dbReference type="ARBA" id="ARBA00023462"/>
    </source>
</evidence>
<comment type="caution">
    <text evidence="12">The sequence shown here is derived from an EMBL/GenBank/DDBJ whole genome shotgun (WGS) entry which is preliminary data.</text>
</comment>
<keyword evidence="5" id="KW-0408">Iron</keyword>
<protein>
    <recommendedName>
        <fullName evidence="10">Pre-heme d1 synthase</fullName>
    </recommendedName>
</protein>
<comment type="similarity">
    <text evidence="8">Belongs to the radical SAM superfamily.</text>
</comment>
<dbReference type="SFLD" id="SFLDS00029">
    <property type="entry name" value="Radical_SAM"/>
    <property type="match status" value="1"/>
</dbReference>
<evidence type="ECO:0000256" key="10">
    <source>
        <dbReference type="ARBA" id="ARBA00073867"/>
    </source>
</evidence>
<keyword evidence="7" id="KW-0456">Lyase</keyword>
<dbReference type="SFLD" id="SFLDG01385">
    <property type="entry name" value="heme_carboxy_lyase_like"/>
    <property type="match status" value="1"/>
</dbReference>
<evidence type="ECO:0000256" key="3">
    <source>
        <dbReference type="ARBA" id="ARBA00022691"/>
    </source>
</evidence>
<dbReference type="SFLD" id="SFLDF00543">
    <property type="entry name" value="alternative_heme_biosynthesis"/>
    <property type="match status" value="1"/>
</dbReference>
<evidence type="ECO:0000256" key="9">
    <source>
        <dbReference type="ARBA" id="ARBA00056787"/>
    </source>
</evidence>
<comment type="function">
    <text evidence="9">Involved in heme d1 biosynthesis. Radical SAM enzyme that catalyzes the removal of two propionate side chains from the intermediate 12,18-didecarboxysiroheme (DDSH) and may introduce the keto functions on rings A and B, yielding the heme d1 precursor dihydro-heme d1.</text>
</comment>
<evidence type="ECO:0000256" key="1">
    <source>
        <dbReference type="ARBA" id="ARBA00001966"/>
    </source>
</evidence>
<dbReference type="InterPro" id="IPR034480">
    <property type="entry name" value="Heme_synthase-like"/>
</dbReference>
<dbReference type="SFLD" id="SFLDG01386">
    <property type="entry name" value="main_SPASM_domain-containing"/>
    <property type="match status" value="1"/>
</dbReference>
<dbReference type="SUPFAM" id="SSF102114">
    <property type="entry name" value="Radical SAM enzymes"/>
    <property type="match status" value="1"/>
</dbReference>
<dbReference type="Pfam" id="PF04055">
    <property type="entry name" value="Radical_SAM"/>
    <property type="match status" value="1"/>
</dbReference>
<comment type="cofactor">
    <cofactor evidence="1">
        <name>[4Fe-4S] cluster</name>
        <dbReference type="ChEBI" id="CHEBI:49883"/>
    </cofactor>
</comment>
<dbReference type="GO" id="GO:0046872">
    <property type="term" value="F:metal ion binding"/>
    <property type="evidence" value="ECO:0007669"/>
    <property type="project" value="UniProtKB-KW"/>
</dbReference>
<dbReference type="NCBIfam" id="TIGR04085">
    <property type="entry name" value="rSAM_more_4Fe4S"/>
    <property type="match status" value="1"/>
</dbReference>
<dbReference type="InterPro" id="IPR013785">
    <property type="entry name" value="Aldolase_TIM"/>
</dbReference>
<accession>A0A7V5XHD4</accession>
<dbReference type="GO" id="GO:0003824">
    <property type="term" value="F:catalytic activity"/>
    <property type="evidence" value="ECO:0007669"/>
    <property type="project" value="InterPro"/>
</dbReference>
<dbReference type="PROSITE" id="PS51918">
    <property type="entry name" value="RADICAL_SAM"/>
    <property type="match status" value="1"/>
</dbReference>
<evidence type="ECO:0000256" key="5">
    <source>
        <dbReference type="ARBA" id="ARBA00023004"/>
    </source>
</evidence>
<keyword evidence="4" id="KW-0479">Metal-binding</keyword>
<dbReference type="CDD" id="cd21123">
    <property type="entry name" value="SPASM_MftC-like"/>
    <property type="match status" value="1"/>
</dbReference>
<dbReference type="Pfam" id="PF13186">
    <property type="entry name" value="SPASM"/>
    <property type="match status" value="1"/>
</dbReference>
<organism evidence="12">
    <name type="scientific">Thermodesulfobacterium geofontis</name>
    <dbReference type="NCBI Taxonomy" id="1295609"/>
    <lineage>
        <taxon>Bacteria</taxon>
        <taxon>Pseudomonadati</taxon>
        <taxon>Thermodesulfobacteriota</taxon>
        <taxon>Thermodesulfobacteria</taxon>
        <taxon>Thermodesulfobacteriales</taxon>
        <taxon>Thermodesulfobacteriaceae</taxon>
        <taxon>Thermodesulfobacterium</taxon>
    </lineage>
</organism>
<keyword evidence="3" id="KW-0949">S-adenosyl-L-methionine</keyword>
<keyword evidence="2" id="KW-0004">4Fe-4S</keyword>
<evidence type="ECO:0000256" key="6">
    <source>
        <dbReference type="ARBA" id="ARBA00023014"/>
    </source>
</evidence>
<evidence type="ECO:0000259" key="11">
    <source>
        <dbReference type="PROSITE" id="PS51918"/>
    </source>
</evidence>
<dbReference type="SMART" id="SM00729">
    <property type="entry name" value="Elp3"/>
    <property type="match status" value="1"/>
</dbReference>
<dbReference type="InterPro" id="IPR023885">
    <property type="entry name" value="4Fe4S-binding_SPASM_dom"/>
</dbReference>